<gene>
    <name evidence="1" type="ordered locus">Deipr_1271</name>
</gene>
<accession>F0RP11</accession>
<protein>
    <submittedName>
        <fullName evidence="1">Uncharacterized protein</fullName>
    </submittedName>
</protein>
<sequence>MVQYRGRTTVRPRRLGVPNVLAFPGRAVCSPPNQAKGVIYGLDIATGRPAAVGVCPQSVGSLRVLGLSESYPSGYGVRRLDT</sequence>
<dbReference type="Proteomes" id="UP000007718">
    <property type="component" value="Chromosome"/>
</dbReference>
<reference evidence="1 2" key="2">
    <citation type="journal article" date="2012" name="Stand. Genomic Sci.">
        <title>Complete genome sequence of the orange-red pigmented, radioresistant Deinococcus proteolyticus type strain (MRP(T)).</title>
        <authorList>
            <person name="Copeland A."/>
            <person name="Zeytun A."/>
            <person name="Yassawong M."/>
            <person name="Nolan M."/>
            <person name="Lucas S."/>
            <person name="Hammon N."/>
            <person name="Deshpande S."/>
            <person name="Cheng J.F."/>
            <person name="Han C."/>
            <person name="Tapia R."/>
            <person name="Goodwin L.A."/>
            <person name="Pitluck S."/>
            <person name="Mavromatis K."/>
            <person name="Liolios K."/>
            <person name="Pagani I."/>
            <person name="Ivanova N."/>
            <person name="Mikhailova N."/>
            <person name="Pati A."/>
            <person name="Chen A."/>
            <person name="Palaniappan K."/>
            <person name="Land M."/>
            <person name="Hauser L."/>
            <person name="Jeffries C.D."/>
            <person name="Brambilla E.M."/>
            <person name="Rohde M."/>
            <person name="Sikorski J."/>
            <person name="Pukall R."/>
            <person name="Goker M."/>
            <person name="Detter J.C."/>
            <person name="Woyke T."/>
            <person name="Bristow J."/>
            <person name="Eisen J.A."/>
            <person name="Markowitz V."/>
            <person name="Hugenholtz P."/>
            <person name="Kyrpides N.C."/>
            <person name="Klenk H.P."/>
            <person name="Lapidus A."/>
        </authorList>
    </citation>
    <scope>NUCLEOTIDE SEQUENCE [LARGE SCALE GENOMIC DNA]</scope>
    <source>
        <strain evidence="2">ATCC 35074 / DSM 20540 / JCM 6276 / NBRC 101906 / NCIMB 13154 / VKM Ac-1939 / CCM 2703 / MRP</strain>
    </source>
</reference>
<dbReference type="RefSeq" id="WP_013615029.1">
    <property type="nucleotide sequence ID" value="NC_015161.1"/>
</dbReference>
<dbReference type="AlphaFoldDB" id="F0RP11"/>
<dbReference type="HOGENOM" id="CLU_2552644_0_0_0"/>
<organism evidence="1 2">
    <name type="scientific">Deinococcus proteolyticus (strain ATCC 35074 / DSM 20540 / JCM 6276 / NBRC 101906 / NCIMB 13154 / VKM Ac-1939 / CCM 2703 / MRP)</name>
    <dbReference type="NCBI Taxonomy" id="693977"/>
    <lineage>
        <taxon>Bacteria</taxon>
        <taxon>Thermotogati</taxon>
        <taxon>Deinococcota</taxon>
        <taxon>Deinococci</taxon>
        <taxon>Deinococcales</taxon>
        <taxon>Deinococcaceae</taxon>
        <taxon>Deinococcus</taxon>
    </lineage>
</organism>
<evidence type="ECO:0000313" key="2">
    <source>
        <dbReference type="Proteomes" id="UP000007718"/>
    </source>
</evidence>
<reference evidence="2" key="1">
    <citation type="submission" date="2011-02" db="EMBL/GenBank/DDBJ databases">
        <title>The complete sequence of chromosome of Deinococcus proteolyticus DSM 20540.</title>
        <authorList>
            <consortium name="US DOE Joint Genome Institute (JGI-PGF)"/>
            <person name="Lucas S."/>
            <person name="Copeland A."/>
            <person name="Lapidus A."/>
            <person name="Bruce D."/>
            <person name="Goodwin L."/>
            <person name="Pitluck S."/>
            <person name="Kyrpides N."/>
            <person name="Mavromatis K."/>
            <person name="Pagani I."/>
            <person name="Ivanova N."/>
            <person name="Ovchinnikova G."/>
            <person name="Zeytun A."/>
            <person name="Detter J.C."/>
            <person name="Han C."/>
            <person name="Land M."/>
            <person name="Hauser L."/>
            <person name="Markowitz V."/>
            <person name="Cheng J.-F."/>
            <person name="Hugenholtz P."/>
            <person name="Woyke T."/>
            <person name="Wu D."/>
            <person name="Pukall R."/>
            <person name="Steenblock K."/>
            <person name="Brambilla E."/>
            <person name="Klenk H.-P."/>
            <person name="Eisen J.A."/>
        </authorList>
    </citation>
    <scope>NUCLEOTIDE SEQUENCE [LARGE SCALE GENOMIC DNA]</scope>
    <source>
        <strain evidence="2">ATCC 35074 / DSM 20540 / JCM 6276 / NBRC 101906 / NCIMB 13154 / VKM Ac-1939 / CCM 2703 / MRP</strain>
    </source>
</reference>
<name>F0RP11_DEIPM</name>
<dbReference type="EMBL" id="CP002536">
    <property type="protein sequence ID" value="ADY26420.1"/>
    <property type="molecule type" value="Genomic_DNA"/>
</dbReference>
<keyword evidence="2" id="KW-1185">Reference proteome</keyword>
<dbReference type="KEGG" id="dpt:Deipr_1271"/>
<dbReference type="STRING" id="693977.Deipr_1271"/>
<proteinExistence type="predicted"/>
<evidence type="ECO:0000313" key="1">
    <source>
        <dbReference type="EMBL" id="ADY26420.1"/>
    </source>
</evidence>